<dbReference type="SUPFAM" id="SSF53720">
    <property type="entry name" value="ALDH-like"/>
    <property type="match status" value="1"/>
</dbReference>
<dbReference type="Gene3D" id="3.40.605.10">
    <property type="entry name" value="Aldehyde Dehydrogenase, Chain A, domain 1"/>
    <property type="match status" value="1"/>
</dbReference>
<keyword evidence="4" id="KW-1185">Reference proteome</keyword>
<organism evidence="3 4">
    <name type="scientific">Gryllotalpicola protaetiae</name>
    <dbReference type="NCBI Taxonomy" id="2419771"/>
    <lineage>
        <taxon>Bacteria</taxon>
        <taxon>Bacillati</taxon>
        <taxon>Actinomycetota</taxon>
        <taxon>Actinomycetes</taxon>
        <taxon>Micrococcales</taxon>
        <taxon>Microbacteriaceae</taxon>
        <taxon>Gryllotalpicola</taxon>
    </lineage>
</organism>
<dbReference type="Pfam" id="PF00171">
    <property type="entry name" value="Aldedh"/>
    <property type="match status" value="1"/>
</dbReference>
<dbReference type="InterPro" id="IPR015590">
    <property type="entry name" value="Aldehyde_DH_dom"/>
</dbReference>
<protein>
    <submittedName>
        <fullName evidence="3">Aldehyde dehydrogenase family protein</fullName>
    </submittedName>
</protein>
<feature type="domain" description="Aldehyde dehydrogenase" evidence="2">
    <location>
        <begin position="4"/>
        <end position="426"/>
    </location>
</feature>
<dbReference type="PANTHER" id="PTHR43353">
    <property type="entry name" value="SUCCINATE-SEMIALDEHYDE DEHYDROGENASE, MITOCHONDRIAL"/>
    <property type="match status" value="1"/>
</dbReference>
<dbReference type="InterPro" id="IPR016161">
    <property type="entry name" value="Ald_DH/histidinol_DH"/>
</dbReference>
<dbReference type="RefSeq" id="WP_120789751.1">
    <property type="nucleotide sequence ID" value="NZ_CP032624.1"/>
</dbReference>
<dbReference type="InterPro" id="IPR016163">
    <property type="entry name" value="Ald_DH_C"/>
</dbReference>
<dbReference type="GO" id="GO:0016620">
    <property type="term" value="F:oxidoreductase activity, acting on the aldehyde or oxo group of donors, NAD or NADP as acceptor"/>
    <property type="evidence" value="ECO:0007669"/>
    <property type="project" value="InterPro"/>
</dbReference>
<dbReference type="EMBL" id="CP032624">
    <property type="protein sequence ID" value="AYG04221.1"/>
    <property type="molecule type" value="Genomic_DNA"/>
</dbReference>
<reference evidence="3 4" key="1">
    <citation type="submission" date="2018-09" db="EMBL/GenBank/DDBJ databases">
        <title>Genome sequencing of strain 2DFW10M-5.</title>
        <authorList>
            <person name="Heo J."/>
            <person name="Kim S.-J."/>
            <person name="Kwon S.-W."/>
        </authorList>
    </citation>
    <scope>NUCLEOTIDE SEQUENCE [LARGE SCALE GENOMIC DNA]</scope>
    <source>
        <strain evidence="3 4">2DFW10M-5</strain>
    </source>
</reference>
<proteinExistence type="predicted"/>
<dbReference type="AlphaFoldDB" id="A0A387C115"/>
<accession>A0A387C115</accession>
<dbReference type="Proteomes" id="UP000275069">
    <property type="component" value="Chromosome"/>
</dbReference>
<sequence length="486" mass="49991">MTDTQALTVDAAVSAAQSAFEAAREVPPATRRAWLDALADALDANASELIALAHDETHLPVGRLTGELTRTAFQLRLLGADAATGEPLGATIDHADPGWGMGPRPDIRRVAEPIGVVGVFGASNFPFAFSVLGGDSAAGLAAGCAVVHKAHSAHAQLARATARIAVEALAAAGAPDGLFSLVEGREAGTALVQHPLVKAIGFTGSTYGGQALAALAAARPEPIPFYGELGSTNPVFVTENAWATRRDAILAGYVGSFTLGMGQFCTKPGFLVVPAGEREALVAGLTDAAPTPPHAMLSPGLRESFERSRDELEGTAGFELIVTLPGSDDAPEATVLRASAETVIANPELLEHEMFGPASVVIEYETPEQLAAVAERIGGQLTAGVQAEDGDDVAALLRTLSAHAGRVLWNGWPTGVTVSYAQQHGGPFPATTAPTTTSVGTAAIARFLRPVAYQDVPDAALPAPLQESNPWAITRRVDGVILPAAG</sequence>
<keyword evidence="1" id="KW-0560">Oxidoreductase</keyword>
<dbReference type="InterPro" id="IPR016162">
    <property type="entry name" value="Ald_DH_N"/>
</dbReference>
<evidence type="ECO:0000313" key="3">
    <source>
        <dbReference type="EMBL" id="AYG04221.1"/>
    </source>
</evidence>
<gene>
    <name evidence="3" type="ORF">D7I44_12225</name>
</gene>
<dbReference type="KEGG" id="gry:D7I44_12225"/>
<dbReference type="InterPro" id="IPR050740">
    <property type="entry name" value="Aldehyde_DH_Superfamily"/>
</dbReference>
<evidence type="ECO:0000313" key="4">
    <source>
        <dbReference type="Proteomes" id="UP000275069"/>
    </source>
</evidence>
<dbReference type="Gene3D" id="3.40.309.10">
    <property type="entry name" value="Aldehyde Dehydrogenase, Chain A, domain 2"/>
    <property type="match status" value="1"/>
</dbReference>
<name>A0A387C115_9MICO</name>
<evidence type="ECO:0000256" key="1">
    <source>
        <dbReference type="ARBA" id="ARBA00023002"/>
    </source>
</evidence>
<dbReference type="OrthoDB" id="9770537at2"/>
<dbReference type="PANTHER" id="PTHR43353:SF3">
    <property type="entry name" value="ALDEHYDE DEHYDROGENASE-RELATED"/>
    <property type="match status" value="1"/>
</dbReference>
<evidence type="ECO:0000259" key="2">
    <source>
        <dbReference type="Pfam" id="PF00171"/>
    </source>
</evidence>